<gene>
    <name evidence="1" type="primary">TCN2</name>
</gene>
<accession>A0AC11E2G4</accession>
<reference evidence="1" key="1">
    <citation type="submission" date="2020-11" db="EMBL/GenBank/DDBJ databases">
        <authorList>
            <person name="Davenport K.M."/>
            <person name="Bickhart D.M."/>
            <person name="Smith T.P.L."/>
            <person name="Murdoch B.M."/>
            <person name="Rosen B.D."/>
        </authorList>
    </citation>
    <scope>NUCLEOTIDE SEQUENCE [LARGE SCALE GENOMIC DNA]</scope>
    <source>
        <strain evidence="1">OAR_USU_Benz2616</strain>
    </source>
</reference>
<evidence type="ECO:0000313" key="1">
    <source>
        <dbReference type="Ensembl" id="ENSOARP00020053195.1"/>
    </source>
</evidence>
<reference evidence="1" key="2">
    <citation type="submission" date="2025-08" db="UniProtKB">
        <authorList>
            <consortium name="Ensembl"/>
        </authorList>
    </citation>
    <scope>IDENTIFICATION</scope>
</reference>
<name>A0AC11E2G4_SHEEP</name>
<dbReference type="Ensembl" id="ENSOART00020041670.1">
    <property type="protein sequence ID" value="ENSOARP00020053195.1"/>
    <property type="gene ID" value="ENSOARG00020016266.2"/>
</dbReference>
<reference evidence="1" key="3">
    <citation type="submission" date="2025-09" db="UniProtKB">
        <authorList>
            <consortium name="Ensembl"/>
        </authorList>
    </citation>
    <scope>IDENTIFICATION</scope>
</reference>
<sequence length="378" mass="41399">MGHLGALLFLLGGLGALAQICEITEVDSTLVERLGQRLLPWMDRLSPEQLNPSIYVGLRLSRLQAGAKEAHYLHSLKLSYQKSLLRPSSSKDGNDSEAKPSMGQLALYLLALRANCEFVGGRKGDRLVSQLKRFLEDEKAAIDTMAMAGLAFSCLELSNLNPSQRDRISLALRRVQEKILKAQTPEGYFGNVYSTPLALQLLTGSLSPTVELGMACLKAKAALQASLQHKTFQNPLMISQLLPVLNQKSYVDLISPDCQAPRALLEPAPETPPQAQVPEFIDVVLKVSGVSPSYTHSVSVPAGSSLEDVLKNAQEHGRFRFRTQASLSGPFLTSVLGKKAGEREFWQVLQAPDTPLQQGIADYRPKDGETIELRLVSW</sequence>
<protein>
    <submittedName>
        <fullName evidence="1">Transcobalamin 2</fullName>
    </submittedName>
</protein>
<organism evidence="1">
    <name type="scientific">Ovis aries</name>
    <name type="common">Sheep</name>
    <dbReference type="NCBI Taxonomy" id="9940"/>
    <lineage>
        <taxon>Eukaryota</taxon>
        <taxon>Metazoa</taxon>
        <taxon>Chordata</taxon>
        <taxon>Craniata</taxon>
        <taxon>Vertebrata</taxon>
        <taxon>Euteleostomi</taxon>
        <taxon>Mammalia</taxon>
        <taxon>Eutheria</taxon>
        <taxon>Laurasiatheria</taxon>
        <taxon>Artiodactyla</taxon>
        <taxon>Ruminantia</taxon>
        <taxon>Pecora</taxon>
        <taxon>Bovidae</taxon>
        <taxon>Caprinae</taxon>
        <taxon>Ovis</taxon>
    </lineage>
</organism>
<proteinExistence type="predicted"/>